<sequence>MLLSLARGCCCRRRRCCDALTMPPASALGAKDHRIVDTRSAAATDDLCSIRPRPLRHFPTAAHQIRFQDRRDQVRTDSRDFAGDD</sequence>
<proteinExistence type="predicted"/>
<name>A0A232F695_9HYME</name>
<protein>
    <submittedName>
        <fullName evidence="1">Uncharacterized protein</fullName>
    </submittedName>
</protein>
<evidence type="ECO:0000313" key="2">
    <source>
        <dbReference type="Proteomes" id="UP000215335"/>
    </source>
</evidence>
<dbReference type="Proteomes" id="UP000215335">
    <property type="component" value="Unassembled WGS sequence"/>
</dbReference>
<accession>A0A232F695</accession>
<dbReference type="EMBL" id="NNAY01000904">
    <property type="protein sequence ID" value="OXU25993.1"/>
    <property type="molecule type" value="Genomic_DNA"/>
</dbReference>
<reference evidence="1 2" key="1">
    <citation type="journal article" date="2017" name="Curr. Biol.">
        <title>The Evolution of Venom by Co-option of Single-Copy Genes.</title>
        <authorList>
            <person name="Martinson E.O."/>
            <person name="Mrinalini"/>
            <person name="Kelkar Y.D."/>
            <person name="Chang C.H."/>
            <person name="Werren J.H."/>
        </authorList>
    </citation>
    <scope>NUCLEOTIDE SEQUENCE [LARGE SCALE GENOMIC DNA]</scope>
    <source>
        <strain evidence="1 2">Alberta</strain>
        <tissue evidence="1">Whole body</tissue>
    </source>
</reference>
<keyword evidence="2" id="KW-1185">Reference proteome</keyword>
<dbReference type="AlphaFoldDB" id="A0A232F695"/>
<organism evidence="1 2">
    <name type="scientific">Trichomalopsis sarcophagae</name>
    <dbReference type="NCBI Taxonomy" id="543379"/>
    <lineage>
        <taxon>Eukaryota</taxon>
        <taxon>Metazoa</taxon>
        <taxon>Ecdysozoa</taxon>
        <taxon>Arthropoda</taxon>
        <taxon>Hexapoda</taxon>
        <taxon>Insecta</taxon>
        <taxon>Pterygota</taxon>
        <taxon>Neoptera</taxon>
        <taxon>Endopterygota</taxon>
        <taxon>Hymenoptera</taxon>
        <taxon>Apocrita</taxon>
        <taxon>Proctotrupomorpha</taxon>
        <taxon>Chalcidoidea</taxon>
        <taxon>Pteromalidae</taxon>
        <taxon>Pteromalinae</taxon>
        <taxon>Trichomalopsis</taxon>
    </lineage>
</organism>
<gene>
    <name evidence="1" type="ORF">TSAR_009171</name>
</gene>
<evidence type="ECO:0000313" key="1">
    <source>
        <dbReference type="EMBL" id="OXU25993.1"/>
    </source>
</evidence>
<comment type="caution">
    <text evidence="1">The sequence shown here is derived from an EMBL/GenBank/DDBJ whole genome shotgun (WGS) entry which is preliminary data.</text>
</comment>